<dbReference type="RefSeq" id="WP_229534626.1">
    <property type="nucleotide sequence ID" value="NZ_JAJHJB010000008.1"/>
</dbReference>
<dbReference type="EMBL" id="JAJHJB010000008">
    <property type="protein sequence ID" value="MCC5465372.1"/>
    <property type="molecule type" value="Genomic_DNA"/>
</dbReference>
<reference evidence="5" key="1">
    <citation type="submission" date="2021-11" db="EMBL/GenBank/DDBJ databases">
        <title>Description of a new species Pelosinus isolated from the bottom sediments of Lake Baikal.</title>
        <authorList>
            <person name="Zakharyuk A."/>
        </authorList>
    </citation>
    <scope>NUCLEOTIDE SEQUENCE</scope>
    <source>
        <strain evidence="5">Bkl1</strain>
    </source>
</reference>
<evidence type="ECO:0000256" key="1">
    <source>
        <dbReference type="ARBA" id="ARBA00001947"/>
    </source>
</evidence>
<sequence>MEKLIITIAPTGNVPTKSMTPHVPVTPEEIAKDLVACYEKGAAVAHIHARDGEGVPTCDLQYFAQTVRLLDKAGCPIVKQISTGARGGKSGEARAEALVLNPLSASLSSGSSNFPTSINANEPKLVEYLAKTMLERNIKPEIEVFDTAMISNSVRLEQAGLIKEPLLFNFVLGVKGSLPATPKNLFFLYESLPHNAVWSVSVIGPQHVNLSVMAMALGGHVRVGIEDNVYYSKGILATNVALVERIANIAKAMGREIATPEDVRRIWGITENSLI</sequence>
<dbReference type="Pfam" id="PF05853">
    <property type="entry name" value="BKACE"/>
    <property type="match status" value="1"/>
</dbReference>
<keyword evidence="2" id="KW-0808">Transferase</keyword>
<dbReference type="InterPro" id="IPR008567">
    <property type="entry name" value="BKACE"/>
</dbReference>
<keyword evidence="6" id="KW-1185">Reference proteome</keyword>
<keyword evidence="4" id="KW-0862">Zinc</keyword>
<keyword evidence="3" id="KW-0479">Metal-binding</keyword>
<dbReference type="Gene3D" id="3.20.20.70">
    <property type="entry name" value="Aldolase class I"/>
    <property type="match status" value="1"/>
</dbReference>
<evidence type="ECO:0000256" key="2">
    <source>
        <dbReference type="ARBA" id="ARBA00022679"/>
    </source>
</evidence>
<dbReference type="PANTHER" id="PTHR37418">
    <property type="entry name" value="3-KETO-5-AMINOHEXANOATE CLEAVAGE ENZYME-RELATED"/>
    <property type="match status" value="1"/>
</dbReference>
<comment type="caution">
    <text evidence="5">The sequence shown here is derived from an EMBL/GenBank/DDBJ whole genome shotgun (WGS) entry which is preliminary data.</text>
</comment>
<evidence type="ECO:0000256" key="4">
    <source>
        <dbReference type="ARBA" id="ARBA00022833"/>
    </source>
</evidence>
<evidence type="ECO:0000256" key="3">
    <source>
        <dbReference type="ARBA" id="ARBA00022723"/>
    </source>
</evidence>
<evidence type="ECO:0000313" key="5">
    <source>
        <dbReference type="EMBL" id="MCC5465372.1"/>
    </source>
</evidence>
<name>A0ABS8HR19_9FIRM</name>
<organism evidence="5 6">
    <name type="scientific">Pelosinus baikalensis</name>
    <dbReference type="NCBI Taxonomy" id="2892015"/>
    <lineage>
        <taxon>Bacteria</taxon>
        <taxon>Bacillati</taxon>
        <taxon>Bacillota</taxon>
        <taxon>Negativicutes</taxon>
        <taxon>Selenomonadales</taxon>
        <taxon>Sporomusaceae</taxon>
        <taxon>Pelosinus</taxon>
    </lineage>
</organism>
<proteinExistence type="predicted"/>
<dbReference type="PANTHER" id="PTHR37418:SF2">
    <property type="entry name" value="3-KETO-5-AMINOHEXANOATE CLEAVAGE ENZYME"/>
    <property type="match status" value="1"/>
</dbReference>
<accession>A0ABS8HR19</accession>
<evidence type="ECO:0000313" key="6">
    <source>
        <dbReference type="Proteomes" id="UP001165492"/>
    </source>
</evidence>
<gene>
    <name evidence="5" type="ORF">LMF89_08340</name>
</gene>
<dbReference type="InterPro" id="IPR013785">
    <property type="entry name" value="Aldolase_TIM"/>
</dbReference>
<dbReference type="Proteomes" id="UP001165492">
    <property type="component" value="Unassembled WGS sequence"/>
</dbReference>
<protein>
    <submittedName>
        <fullName evidence="5">3-keto-5-aminohexanoate cleavage protein</fullName>
    </submittedName>
</protein>
<comment type="cofactor">
    <cofactor evidence="1">
        <name>Zn(2+)</name>
        <dbReference type="ChEBI" id="CHEBI:29105"/>
    </cofactor>
</comment>